<keyword evidence="3" id="KW-1185">Reference proteome</keyword>
<name>A0ABQ8K721_9APHY</name>
<dbReference type="RefSeq" id="XP_047775812.1">
    <property type="nucleotide sequence ID" value="XM_047921746.1"/>
</dbReference>
<evidence type="ECO:0000256" key="1">
    <source>
        <dbReference type="SAM" id="MobiDB-lite"/>
    </source>
</evidence>
<sequence>MMFGLPNAHPYPHNGRGTTAEDLLDEVRSGVHRVKHCLPLFFAMPMPCMSRESFAAILDYDWELWRGGVRLASTKQNTVDMGRPDEQSPWATWPPPHTLPRQPSPFKSGTTVDAFDIGPLEPEVDPVGECGHPYADMPIHHNCLKGEAWAPVPWLIEAPGAYADDGLAALPPAGTAYGSKPELPWYVCDWIIRVAAAVAYRKSRETLIAEQALEDLLEEQRKRRGETQTQQSLGRVQHTVIPQTRAHWAEEEMALPKMMKTSGPSIAAQTGLSQTKCSASTARTRTSSISSQCASSSITTVVDVACQGAEEDIKERFNDEEKWTHTRQECPGSDLSDSRPKAMSSDDLEPSLFPPESVDAVLSALRSVSYRLRKFRPVRKEERRRRNPVGQAQQEQSPRAQWKPRGIPVILKRPAEQGQVATHR</sequence>
<dbReference type="EMBL" id="JADCUA010000020">
    <property type="protein sequence ID" value="KAH9833046.1"/>
    <property type="molecule type" value="Genomic_DNA"/>
</dbReference>
<reference evidence="2 3" key="1">
    <citation type="journal article" date="2021" name="Environ. Microbiol.">
        <title>Gene family expansions and transcriptome signatures uncover fungal adaptations to wood decay.</title>
        <authorList>
            <person name="Hage H."/>
            <person name="Miyauchi S."/>
            <person name="Viragh M."/>
            <person name="Drula E."/>
            <person name="Min B."/>
            <person name="Chaduli D."/>
            <person name="Navarro D."/>
            <person name="Favel A."/>
            <person name="Norest M."/>
            <person name="Lesage-Meessen L."/>
            <person name="Balint B."/>
            <person name="Merenyi Z."/>
            <person name="de Eugenio L."/>
            <person name="Morin E."/>
            <person name="Martinez A.T."/>
            <person name="Baldrian P."/>
            <person name="Stursova M."/>
            <person name="Martinez M.J."/>
            <person name="Novotny C."/>
            <person name="Magnuson J.K."/>
            <person name="Spatafora J.W."/>
            <person name="Maurice S."/>
            <person name="Pangilinan J."/>
            <person name="Andreopoulos W."/>
            <person name="LaButti K."/>
            <person name="Hundley H."/>
            <person name="Na H."/>
            <person name="Kuo A."/>
            <person name="Barry K."/>
            <person name="Lipzen A."/>
            <person name="Henrissat B."/>
            <person name="Riley R."/>
            <person name="Ahrendt S."/>
            <person name="Nagy L.G."/>
            <person name="Grigoriev I.V."/>
            <person name="Martin F."/>
            <person name="Rosso M.N."/>
        </authorList>
    </citation>
    <scope>NUCLEOTIDE SEQUENCE [LARGE SCALE GENOMIC DNA]</scope>
    <source>
        <strain evidence="2 3">CIRM-BRFM 1785</strain>
    </source>
</reference>
<evidence type="ECO:0000313" key="3">
    <source>
        <dbReference type="Proteomes" id="UP000814176"/>
    </source>
</evidence>
<protein>
    <submittedName>
        <fullName evidence="2">Uncharacterized protein</fullName>
    </submittedName>
</protein>
<organism evidence="2 3">
    <name type="scientific">Rhodofomes roseus</name>
    <dbReference type="NCBI Taxonomy" id="34475"/>
    <lineage>
        <taxon>Eukaryota</taxon>
        <taxon>Fungi</taxon>
        <taxon>Dikarya</taxon>
        <taxon>Basidiomycota</taxon>
        <taxon>Agaricomycotina</taxon>
        <taxon>Agaricomycetes</taxon>
        <taxon>Polyporales</taxon>
        <taxon>Rhodofomes</taxon>
    </lineage>
</organism>
<dbReference type="GeneID" id="72002478"/>
<comment type="caution">
    <text evidence="2">The sequence shown here is derived from an EMBL/GenBank/DDBJ whole genome shotgun (WGS) entry which is preliminary data.</text>
</comment>
<feature type="region of interest" description="Disordered" evidence="1">
    <location>
        <begin position="79"/>
        <end position="104"/>
    </location>
</feature>
<proteinExistence type="predicted"/>
<feature type="compositionally biased region" description="Polar residues" evidence="1">
    <location>
        <begin position="390"/>
        <end position="399"/>
    </location>
</feature>
<feature type="region of interest" description="Disordered" evidence="1">
    <location>
        <begin position="376"/>
        <end position="424"/>
    </location>
</feature>
<gene>
    <name evidence="2" type="ORF">C8Q71DRAFT_726125</name>
</gene>
<feature type="compositionally biased region" description="Basic residues" evidence="1">
    <location>
        <begin position="376"/>
        <end position="387"/>
    </location>
</feature>
<evidence type="ECO:0000313" key="2">
    <source>
        <dbReference type="EMBL" id="KAH9833046.1"/>
    </source>
</evidence>
<dbReference type="Proteomes" id="UP000814176">
    <property type="component" value="Unassembled WGS sequence"/>
</dbReference>
<feature type="compositionally biased region" description="Basic and acidic residues" evidence="1">
    <location>
        <begin position="317"/>
        <end position="328"/>
    </location>
</feature>
<feature type="region of interest" description="Disordered" evidence="1">
    <location>
        <begin position="317"/>
        <end position="354"/>
    </location>
</feature>
<accession>A0ABQ8K721</accession>